<dbReference type="EMBL" id="AQGS01000047">
    <property type="protein sequence ID" value="EPS44405.1"/>
    <property type="molecule type" value="Genomic_DNA"/>
</dbReference>
<evidence type="ECO:0000313" key="6">
    <source>
        <dbReference type="EMBL" id="EPS44405.1"/>
    </source>
</evidence>
<reference evidence="7" key="2">
    <citation type="submission" date="2013-04" db="EMBL/GenBank/DDBJ databases">
        <title>Genomic mechanisms accounting for the adaptation to parasitism in nematode-trapping fungi.</title>
        <authorList>
            <person name="Ahren D.G."/>
        </authorList>
    </citation>
    <scope>NUCLEOTIDE SEQUENCE [LARGE SCALE GENOMIC DNA]</scope>
    <source>
        <strain evidence="7">CBS 200.50</strain>
    </source>
</reference>
<dbReference type="PANTHER" id="PTHR33337">
    <property type="entry name" value="GFA DOMAIN-CONTAINING PROTEIN"/>
    <property type="match status" value="1"/>
</dbReference>
<evidence type="ECO:0000256" key="3">
    <source>
        <dbReference type="ARBA" id="ARBA00022833"/>
    </source>
</evidence>
<gene>
    <name evidence="6" type="ORF">H072_1592</name>
</gene>
<keyword evidence="2" id="KW-0479">Metal-binding</keyword>
<name>S8AN94_DACHA</name>
<comment type="caution">
    <text evidence="6">The sequence shown here is derived from an EMBL/GenBank/DDBJ whole genome shotgun (WGS) entry which is preliminary data.</text>
</comment>
<protein>
    <recommendedName>
        <fullName evidence="5">CENP-V/GFA domain-containing protein</fullName>
    </recommendedName>
</protein>
<keyword evidence="3" id="KW-0862">Zinc</keyword>
<evidence type="ECO:0000256" key="1">
    <source>
        <dbReference type="ARBA" id="ARBA00005495"/>
    </source>
</evidence>
<evidence type="ECO:0000313" key="7">
    <source>
        <dbReference type="Proteomes" id="UP000015100"/>
    </source>
</evidence>
<dbReference type="AlphaFoldDB" id="S8AN94"/>
<evidence type="ECO:0000256" key="2">
    <source>
        <dbReference type="ARBA" id="ARBA00022723"/>
    </source>
</evidence>
<comment type="similarity">
    <text evidence="1">Belongs to the Gfa family.</text>
</comment>
<feature type="domain" description="CENP-V/GFA" evidence="5">
    <location>
        <begin position="7"/>
        <end position="116"/>
    </location>
</feature>
<dbReference type="OrthoDB" id="5422068at2759"/>
<dbReference type="PROSITE" id="PS51891">
    <property type="entry name" value="CENP_V_GFA"/>
    <property type="match status" value="1"/>
</dbReference>
<dbReference type="SUPFAM" id="SSF51316">
    <property type="entry name" value="Mss4-like"/>
    <property type="match status" value="2"/>
</dbReference>
<dbReference type="InterPro" id="IPR011057">
    <property type="entry name" value="Mss4-like_sf"/>
</dbReference>
<dbReference type="Gene3D" id="3.90.1590.10">
    <property type="entry name" value="glutathione-dependent formaldehyde- activating enzyme (gfa)"/>
    <property type="match status" value="2"/>
</dbReference>
<dbReference type="Proteomes" id="UP000015100">
    <property type="component" value="Unassembled WGS sequence"/>
</dbReference>
<keyword evidence="4" id="KW-0456">Lyase</keyword>
<dbReference type="HOGENOM" id="CLU_038839_1_0_1"/>
<dbReference type="Pfam" id="PF04828">
    <property type="entry name" value="GFA"/>
    <property type="match status" value="2"/>
</dbReference>
<proteinExistence type="inferred from homology"/>
<keyword evidence="7" id="KW-1185">Reference proteome</keyword>
<sequence>MTDPAPLKATCLCRQVDLHLPTTLPRTAHACHCTTCRTSHGTLFCMHTDLDSLPFPIDSPPPTLKIYKDSKRTGSAYICTKCATWMFASYFYMYAGERREGCCVSTGCLYLSPEYKAANPTSKLEDVVSIDMHCLVKDTIDGGSASWAGDWSKQQVHFHGNWEEPPLASQQHAQDLLKQHSYPTGRKELDGWCKCQGVKVRIVREDETKKYKTILCACDSCRLATGTDIVPYTWVPRDKAFFVMQEDGQEKLVEWPQLWDDEAKAKFPSLVVYESTPGKIVWGGCGSCGCRIFYHRYDKEKDGAKIVEPLTGIFGADTTNGILHLDWFQWLTAPEGIWHMEDAEKEGRAGIISRNACEKYQAWVKELDAQ</sequence>
<dbReference type="InterPro" id="IPR006913">
    <property type="entry name" value="CENP-V/GFA"/>
</dbReference>
<dbReference type="GO" id="GO:0046872">
    <property type="term" value="F:metal ion binding"/>
    <property type="evidence" value="ECO:0007669"/>
    <property type="project" value="UniProtKB-KW"/>
</dbReference>
<dbReference type="GO" id="GO:0016846">
    <property type="term" value="F:carbon-sulfur lyase activity"/>
    <property type="evidence" value="ECO:0007669"/>
    <property type="project" value="InterPro"/>
</dbReference>
<organism evidence="6 7">
    <name type="scientific">Dactylellina haptotyla (strain CBS 200.50)</name>
    <name type="common">Nematode-trapping fungus</name>
    <name type="synonym">Monacrosporium haptotylum</name>
    <dbReference type="NCBI Taxonomy" id="1284197"/>
    <lineage>
        <taxon>Eukaryota</taxon>
        <taxon>Fungi</taxon>
        <taxon>Dikarya</taxon>
        <taxon>Ascomycota</taxon>
        <taxon>Pezizomycotina</taxon>
        <taxon>Orbiliomycetes</taxon>
        <taxon>Orbiliales</taxon>
        <taxon>Orbiliaceae</taxon>
        <taxon>Dactylellina</taxon>
    </lineage>
</organism>
<accession>S8AN94</accession>
<dbReference type="STRING" id="1284197.S8AN94"/>
<dbReference type="PANTHER" id="PTHR33337:SF31">
    <property type="entry name" value="DUF636 DOMAIN PROTEIN (AFU_ORTHOLOGUE AFUA_2G12650)"/>
    <property type="match status" value="1"/>
</dbReference>
<reference evidence="6 7" key="1">
    <citation type="journal article" date="2013" name="PLoS Genet.">
        <title>Genomic mechanisms accounting for the adaptation to parasitism in nematode-trapping fungi.</title>
        <authorList>
            <person name="Meerupati T."/>
            <person name="Andersson K.M."/>
            <person name="Friman E."/>
            <person name="Kumar D."/>
            <person name="Tunlid A."/>
            <person name="Ahren D."/>
        </authorList>
    </citation>
    <scope>NUCLEOTIDE SEQUENCE [LARGE SCALE GENOMIC DNA]</scope>
    <source>
        <strain evidence="6 7">CBS 200.50</strain>
    </source>
</reference>
<evidence type="ECO:0000259" key="5">
    <source>
        <dbReference type="PROSITE" id="PS51891"/>
    </source>
</evidence>
<dbReference type="OMA" id="KELDGWC"/>
<evidence type="ECO:0000256" key="4">
    <source>
        <dbReference type="ARBA" id="ARBA00023239"/>
    </source>
</evidence>